<dbReference type="InterPro" id="IPR006076">
    <property type="entry name" value="FAD-dep_OxRdtase"/>
</dbReference>
<protein>
    <submittedName>
        <fullName evidence="7">FAD dependent oxidoreductase</fullName>
    </submittedName>
</protein>
<keyword evidence="5" id="KW-0560">Oxidoreductase</keyword>
<gene>
    <name evidence="7" type="ORF">CC85DRAFT_255216</name>
</gene>
<dbReference type="SUPFAM" id="SSF51905">
    <property type="entry name" value="FAD/NAD(P)-binding domain"/>
    <property type="match status" value="1"/>
</dbReference>
<dbReference type="PANTHER" id="PTHR10961:SF46">
    <property type="entry name" value="PEROXISOMAL SARCOSINE OXIDASE"/>
    <property type="match status" value="1"/>
</dbReference>
<reference evidence="7 8" key="1">
    <citation type="submission" date="2015-03" db="EMBL/GenBank/DDBJ databases">
        <title>Genomics and transcriptomics of the oil-accumulating basidiomycete yeast T. oleaginosus allow insights into substrate utilization and the diverse evolutionary trajectories of mating systems in fungi.</title>
        <authorList>
            <consortium name="DOE Joint Genome Institute"/>
            <person name="Kourist R."/>
            <person name="Kracht O."/>
            <person name="Bracharz F."/>
            <person name="Lipzen A."/>
            <person name="Nolan M."/>
            <person name="Ohm R."/>
            <person name="Grigoriev I."/>
            <person name="Sun S."/>
            <person name="Heitman J."/>
            <person name="Bruck T."/>
            <person name="Nowrousian M."/>
        </authorList>
    </citation>
    <scope>NUCLEOTIDE SEQUENCE [LARGE SCALE GENOMIC DNA]</scope>
    <source>
        <strain evidence="7 8">IBC0246</strain>
    </source>
</reference>
<dbReference type="OrthoDB" id="2219495at2759"/>
<dbReference type="EMBL" id="KQ087181">
    <property type="protein sequence ID" value="KLT45473.1"/>
    <property type="molecule type" value="Genomic_DNA"/>
</dbReference>
<keyword evidence="3" id="KW-0285">Flavoprotein</keyword>
<dbReference type="Gene3D" id="3.50.50.60">
    <property type="entry name" value="FAD/NAD(P)-binding domain"/>
    <property type="match status" value="1"/>
</dbReference>
<dbReference type="Proteomes" id="UP000053611">
    <property type="component" value="Unassembled WGS sequence"/>
</dbReference>
<evidence type="ECO:0000313" key="7">
    <source>
        <dbReference type="EMBL" id="KLT45473.1"/>
    </source>
</evidence>
<feature type="domain" description="FAD dependent oxidoreductase" evidence="6">
    <location>
        <begin position="4"/>
        <end position="385"/>
    </location>
</feature>
<evidence type="ECO:0000259" key="6">
    <source>
        <dbReference type="Pfam" id="PF01266"/>
    </source>
</evidence>
<evidence type="ECO:0000256" key="2">
    <source>
        <dbReference type="ARBA" id="ARBA00010989"/>
    </source>
</evidence>
<comment type="similarity">
    <text evidence="2">Belongs to the MSOX/MTOX family.</text>
</comment>
<comment type="cofactor">
    <cofactor evidence="1">
        <name>FAD</name>
        <dbReference type="ChEBI" id="CHEBI:57692"/>
    </cofactor>
</comment>
<proteinExistence type="inferred from homology"/>
<evidence type="ECO:0000256" key="5">
    <source>
        <dbReference type="ARBA" id="ARBA00023002"/>
    </source>
</evidence>
<name>A0A0J0XWQ4_9TREE</name>
<dbReference type="PANTHER" id="PTHR10961">
    <property type="entry name" value="PEROXISOMAL SARCOSINE OXIDASE"/>
    <property type="match status" value="1"/>
</dbReference>
<evidence type="ECO:0000313" key="8">
    <source>
        <dbReference type="Proteomes" id="UP000053611"/>
    </source>
</evidence>
<dbReference type="GO" id="GO:0050031">
    <property type="term" value="F:L-pipecolate oxidase activity"/>
    <property type="evidence" value="ECO:0007669"/>
    <property type="project" value="TreeGrafter"/>
</dbReference>
<organism evidence="7 8">
    <name type="scientific">Cutaneotrichosporon oleaginosum</name>
    <dbReference type="NCBI Taxonomy" id="879819"/>
    <lineage>
        <taxon>Eukaryota</taxon>
        <taxon>Fungi</taxon>
        <taxon>Dikarya</taxon>
        <taxon>Basidiomycota</taxon>
        <taxon>Agaricomycotina</taxon>
        <taxon>Tremellomycetes</taxon>
        <taxon>Trichosporonales</taxon>
        <taxon>Trichosporonaceae</taxon>
        <taxon>Cutaneotrichosporon</taxon>
    </lineage>
</organism>
<dbReference type="STRING" id="879819.A0A0J0XWQ4"/>
<sequence>MSQKVVIIGSGVFGMSTALWMLQTAKDKYDVTILEKCETVPAPDAASTDINKIIRAGDYADPELSALSVEAVEMWKRPEWEGCYHESGVMCLSGSDPRGTKYVQESYKNCEALNLEPRAKRSSEEIKGVFPPELETGAFPDRVGYHNVTGGWAESGRSIEIGLRRVQELGGKIVAGAEVVAFTKAADGKTVTGVVLKDKKIIPADLVVVAAGAWTPALLQSPAVAARLPPIVASGQTVAMIQLTPEEAAIQSKVPVVFNLDNGFYIFPPTADGMVKMAIHNKGWTSSVGPSAFGGAVSVPRTKLSKDAELGTLPAEAVRTIRAHLQDHYPQLAKKPFADVRMCWYCDTVTGDWLVDYHPDFNNLFVATGCSGHAFKFAPNLGREVLALIERRPTQFTDRFSFAPTNPHGADYRGGVIREIDLKELAGPADLLPFGRPARL</sequence>
<dbReference type="Gene3D" id="3.30.9.10">
    <property type="entry name" value="D-Amino Acid Oxidase, subunit A, domain 2"/>
    <property type="match status" value="1"/>
</dbReference>
<dbReference type="GeneID" id="28981271"/>
<dbReference type="GO" id="GO:0004657">
    <property type="term" value="F:proline dehydrogenase activity"/>
    <property type="evidence" value="ECO:0007669"/>
    <property type="project" value="TreeGrafter"/>
</dbReference>
<evidence type="ECO:0000256" key="4">
    <source>
        <dbReference type="ARBA" id="ARBA00022827"/>
    </source>
</evidence>
<keyword evidence="8" id="KW-1185">Reference proteome</keyword>
<dbReference type="GO" id="GO:0008115">
    <property type="term" value="F:sarcosine oxidase activity"/>
    <property type="evidence" value="ECO:0007669"/>
    <property type="project" value="TreeGrafter"/>
</dbReference>
<dbReference type="RefSeq" id="XP_018281964.1">
    <property type="nucleotide sequence ID" value="XM_018420668.1"/>
</dbReference>
<dbReference type="AlphaFoldDB" id="A0A0J0XWQ4"/>
<dbReference type="InterPro" id="IPR045170">
    <property type="entry name" value="MTOX"/>
</dbReference>
<dbReference type="GO" id="GO:0050660">
    <property type="term" value="F:flavin adenine dinucleotide binding"/>
    <property type="evidence" value="ECO:0007669"/>
    <property type="project" value="InterPro"/>
</dbReference>
<evidence type="ECO:0000256" key="1">
    <source>
        <dbReference type="ARBA" id="ARBA00001974"/>
    </source>
</evidence>
<accession>A0A0J0XWQ4</accession>
<dbReference type="InterPro" id="IPR036188">
    <property type="entry name" value="FAD/NAD-bd_sf"/>
</dbReference>
<evidence type="ECO:0000256" key="3">
    <source>
        <dbReference type="ARBA" id="ARBA00022630"/>
    </source>
</evidence>
<dbReference type="Pfam" id="PF01266">
    <property type="entry name" value="DAO"/>
    <property type="match status" value="1"/>
</dbReference>
<keyword evidence="4" id="KW-0274">FAD</keyword>